<accession>A0A9X1WDN0</accession>
<dbReference type="RefSeq" id="WP_244356047.1">
    <property type="nucleotide sequence ID" value="NZ_JAJNNZ010000004.1"/>
</dbReference>
<keyword evidence="2" id="KW-1185">Reference proteome</keyword>
<dbReference type="EMBL" id="JAJNNZ010000004">
    <property type="protein sequence ID" value="MCJ2376485.1"/>
    <property type="molecule type" value="Genomic_DNA"/>
</dbReference>
<reference evidence="1" key="1">
    <citation type="submission" date="2021-11" db="EMBL/GenBank/DDBJ databases">
        <title>Vibrio ZSDE26 sp. nov. and Vibrio ZSDZ34 sp. nov., isolated from coastal seawater in Qingdao.</title>
        <authorList>
            <person name="Zhang P."/>
        </authorList>
    </citation>
    <scope>NUCLEOTIDE SEQUENCE</scope>
    <source>
        <strain evidence="1">ZSDZ34</strain>
    </source>
</reference>
<dbReference type="Proteomes" id="UP001139488">
    <property type="component" value="Unassembled WGS sequence"/>
</dbReference>
<organism evidence="1 2">
    <name type="scientific">Vibrio gelatinilyticus</name>
    <dbReference type="NCBI Taxonomy" id="2893468"/>
    <lineage>
        <taxon>Bacteria</taxon>
        <taxon>Pseudomonadati</taxon>
        <taxon>Pseudomonadota</taxon>
        <taxon>Gammaproteobacteria</taxon>
        <taxon>Vibrionales</taxon>
        <taxon>Vibrionaceae</taxon>
        <taxon>Vibrio</taxon>
    </lineage>
</organism>
<gene>
    <name evidence="1" type="ORF">LNL84_06515</name>
</gene>
<protein>
    <submittedName>
        <fullName evidence="1">Uncharacterized protein</fullName>
    </submittedName>
</protein>
<sequence length="59" mass="6628">MSQEQTFLLLKNTLEGKVKNLDRIPYCSKESMLDALKTASSWEDLIGINSALKRLISKG</sequence>
<name>A0A9X1WDN0_9VIBR</name>
<evidence type="ECO:0000313" key="2">
    <source>
        <dbReference type="Proteomes" id="UP001139488"/>
    </source>
</evidence>
<dbReference type="AlphaFoldDB" id="A0A9X1WDN0"/>
<evidence type="ECO:0000313" key="1">
    <source>
        <dbReference type="EMBL" id="MCJ2376485.1"/>
    </source>
</evidence>
<comment type="caution">
    <text evidence="1">The sequence shown here is derived from an EMBL/GenBank/DDBJ whole genome shotgun (WGS) entry which is preliminary data.</text>
</comment>
<proteinExistence type="predicted"/>